<keyword evidence="4" id="KW-0547">Nucleotide-binding</keyword>
<dbReference type="Pfam" id="PF00069">
    <property type="entry name" value="Pkinase"/>
    <property type="match status" value="1"/>
</dbReference>
<keyword evidence="3" id="KW-0808">Transferase</keyword>
<dbReference type="GO" id="GO:0005524">
    <property type="term" value="F:ATP binding"/>
    <property type="evidence" value="ECO:0007669"/>
    <property type="project" value="UniProtKB-KW"/>
</dbReference>
<dbReference type="InterPro" id="IPR008979">
    <property type="entry name" value="Galactose-bd-like_sf"/>
</dbReference>
<dbReference type="RefSeq" id="WP_044850679.1">
    <property type="nucleotide sequence ID" value="NZ_CP016174.1"/>
</dbReference>
<dbReference type="Gene3D" id="2.60.120.1060">
    <property type="entry name" value="NPCBM/NEW2 domain"/>
    <property type="match status" value="1"/>
</dbReference>
<gene>
    <name evidence="10" type="ORF">SD37_16380</name>
</gene>
<organism evidence="10 11">
    <name type="scientific">Amycolatopsis orientalis</name>
    <name type="common">Nocardia orientalis</name>
    <dbReference type="NCBI Taxonomy" id="31958"/>
    <lineage>
        <taxon>Bacteria</taxon>
        <taxon>Bacillati</taxon>
        <taxon>Actinomycetota</taxon>
        <taxon>Actinomycetes</taxon>
        <taxon>Pseudonocardiales</taxon>
        <taxon>Pseudonocardiaceae</taxon>
        <taxon>Amycolatopsis</taxon>
    </lineage>
</organism>
<dbReference type="Gene3D" id="1.10.510.10">
    <property type="entry name" value="Transferase(Phosphotransferase) domain 1"/>
    <property type="match status" value="1"/>
</dbReference>
<dbReference type="KEGG" id="aori:SD37_16380"/>
<accession>A0A193BXV1</accession>
<dbReference type="GO" id="GO:0004674">
    <property type="term" value="F:protein serine/threonine kinase activity"/>
    <property type="evidence" value="ECO:0007669"/>
    <property type="project" value="UniProtKB-KW"/>
</dbReference>
<dbReference type="InterPro" id="IPR011009">
    <property type="entry name" value="Kinase-like_dom_sf"/>
</dbReference>
<dbReference type="Pfam" id="PF08305">
    <property type="entry name" value="NPCBM"/>
    <property type="match status" value="1"/>
</dbReference>
<keyword evidence="2" id="KW-0723">Serine/threonine-protein kinase</keyword>
<dbReference type="SUPFAM" id="SSF56112">
    <property type="entry name" value="Protein kinase-like (PK-like)"/>
    <property type="match status" value="1"/>
</dbReference>
<evidence type="ECO:0000259" key="9">
    <source>
        <dbReference type="PROSITE" id="PS50011"/>
    </source>
</evidence>
<reference evidence="10 11" key="1">
    <citation type="journal article" date="2015" name="Genome Announc.">
        <title>Draft Genome Sequence of Norvancomycin-Producing Strain Amycolatopsis orientalis CPCC200066.</title>
        <authorList>
            <person name="Lei X."/>
            <person name="Yuan F."/>
            <person name="Shi Y."/>
            <person name="Li X."/>
            <person name="Wang L."/>
            <person name="Hong B."/>
        </authorList>
    </citation>
    <scope>NUCLEOTIDE SEQUENCE [LARGE SCALE GENOMIC DNA]</scope>
    <source>
        <strain evidence="10 11">B-37</strain>
    </source>
</reference>
<evidence type="ECO:0000256" key="1">
    <source>
        <dbReference type="ARBA" id="ARBA00012513"/>
    </source>
</evidence>
<feature type="region of interest" description="Disordered" evidence="8">
    <location>
        <begin position="331"/>
        <end position="381"/>
    </location>
</feature>
<evidence type="ECO:0000256" key="2">
    <source>
        <dbReference type="ARBA" id="ARBA00022527"/>
    </source>
</evidence>
<evidence type="ECO:0000256" key="5">
    <source>
        <dbReference type="ARBA" id="ARBA00022777"/>
    </source>
</evidence>
<keyword evidence="5" id="KW-0418">Kinase</keyword>
<dbReference type="eggNOG" id="COG0515">
    <property type="taxonomic scope" value="Bacteria"/>
</dbReference>
<dbReference type="InterPro" id="IPR013222">
    <property type="entry name" value="Glyco_hyd_98_carb-bd"/>
</dbReference>
<evidence type="ECO:0000256" key="6">
    <source>
        <dbReference type="ARBA" id="ARBA00022840"/>
    </source>
</evidence>
<feature type="compositionally biased region" description="Basic and acidic residues" evidence="8">
    <location>
        <begin position="267"/>
        <end position="282"/>
    </location>
</feature>
<keyword evidence="11" id="KW-1185">Reference proteome</keyword>
<dbReference type="EC" id="2.7.11.1" evidence="1"/>
<dbReference type="AlphaFoldDB" id="A0A193BXV1"/>
<dbReference type="PANTHER" id="PTHR43289:SF6">
    <property type="entry name" value="SERINE_THREONINE-PROTEIN KINASE NEKL-3"/>
    <property type="match status" value="1"/>
</dbReference>
<evidence type="ECO:0000256" key="4">
    <source>
        <dbReference type="ARBA" id="ARBA00022741"/>
    </source>
</evidence>
<dbReference type="PROSITE" id="PS50011">
    <property type="entry name" value="PROTEIN_KINASE_DOM"/>
    <property type="match status" value="1"/>
</dbReference>
<protein>
    <recommendedName>
        <fullName evidence="1">non-specific serine/threonine protein kinase</fullName>
        <ecNumber evidence="1">2.7.11.1</ecNumber>
    </recommendedName>
</protein>
<dbReference type="InterPro" id="IPR038637">
    <property type="entry name" value="NPCBM_sf"/>
</dbReference>
<proteinExistence type="predicted"/>
<dbReference type="EMBL" id="CP016174">
    <property type="protein sequence ID" value="ANN17066.1"/>
    <property type="molecule type" value="Genomic_DNA"/>
</dbReference>
<feature type="region of interest" description="Disordered" evidence="8">
    <location>
        <begin position="263"/>
        <end position="288"/>
    </location>
</feature>
<keyword evidence="7" id="KW-0675">Receptor</keyword>
<dbReference type="InterPro" id="IPR000719">
    <property type="entry name" value="Prot_kinase_dom"/>
</dbReference>
<dbReference type="SUPFAM" id="SSF49785">
    <property type="entry name" value="Galactose-binding domain-like"/>
    <property type="match status" value="1"/>
</dbReference>
<evidence type="ECO:0000313" key="11">
    <source>
        <dbReference type="Proteomes" id="UP000093695"/>
    </source>
</evidence>
<evidence type="ECO:0000256" key="7">
    <source>
        <dbReference type="ARBA" id="ARBA00023170"/>
    </source>
</evidence>
<keyword evidence="6" id="KW-0067">ATP-binding</keyword>
<evidence type="ECO:0000256" key="8">
    <source>
        <dbReference type="SAM" id="MobiDB-lite"/>
    </source>
</evidence>
<dbReference type="CDD" id="cd14014">
    <property type="entry name" value="STKc_PknB_like"/>
    <property type="match status" value="1"/>
</dbReference>
<dbReference type="STRING" id="31958.SD37_16380"/>
<dbReference type="PANTHER" id="PTHR43289">
    <property type="entry name" value="MITOGEN-ACTIVATED PROTEIN KINASE KINASE KINASE 20-RELATED"/>
    <property type="match status" value="1"/>
</dbReference>
<evidence type="ECO:0000256" key="3">
    <source>
        <dbReference type="ARBA" id="ARBA00022679"/>
    </source>
</evidence>
<evidence type="ECO:0000313" key="10">
    <source>
        <dbReference type="EMBL" id="ANN17066.1"/>
    </source>
</evidence>
<feature type="domain" description="Protein kinase" evidence="9">
    <location>
        <begin position="9"/>
        <end position="259"/>
    </location>
</feature>
<sequence>MEGELAGRYRLGESLGGGPAGEVFAATGPDGEDYAIKLLPVGPAPDSSLLAGFLRAQSQLVGLRHPNLVVLHDVLVEDGVIALVQDRVPGGSLRQWLDTAGTLLPAELARIGAGIASALHELHSLGIVHGAVEPANILMDDTGSVRIPRLSDTATSLLEPRAPGSTSLLAASAYAAPEAGESGTAADLYALGVLLYELYCGVTPFVPGFVRAADEGPGRPGQLPEPLWDLIRLLLAFDPSFRPTADRTAAVLRAMAPDLLGVPVGQRLDRPPRPESAKDRQDSLPPSFLIGDQMYGEQLYSPPPRRRRRWVPIALATTVVAAGAITTVALTGTSPSPGPQAAAPVPTTTVQVTAPPSSAPGSTAQAAVSTSTSAPPGSPSLPAERYLTELAPVRGSFDSGQQTGAIAGKTYLHTLATRVYECDGADFAEYNLSKGFRRLVASAGLDDNSPDSTLKVQLEIFGDNRKLLSTTLELNKMVPIDLDLTGVLRLKIGWQPVKSGECGASGNHLDLGEAKVLGLPEEMPPPTTTG</sequence>
<dbReference type="Proteomes" id="UP000093695">
    <property type="component" value="Chromosome"/>
</dbReference>
<name>A0A193BXV1_AMYOR</name>